<evidence type="ECO:0000313" key="6">
    <source>
        <dbReference type="Proteomes" id="UP001501442"/>
    </source>
</evidence>
<protein>
    <recommendedName>
        <fullName evidence="4">HTH gntR-type domain-containing protein</fullName>
    </recommendedName>
</protein>
<dbReference type="Pfam" id="PF00392">
    <property type="entry name" value="GntR"/>
    <property type="match status" value="1"/>
</dbReference>
<evidence type="ECO:0000256" key="2">
    <source>
        <dbReference type="ARBA" id="ARBA00023125"/>
    </source>
</evidence>
<keyword evidence="2" id="KW-0238">DNA-binding</keyword>
<evidence type="ECO:0000256" key="3">
    <source>
        <dbReference type="ARBA" id="ARBA00023163"/>
    </source>
</evidence>
<dbReference type="CDD" id="cd07377">
    <property type="entry name" value="WHTH_GntR"/>
    <property type="match status" value="1"/>
</dbReference>
<reference evidence="6" key="1">
    <citation type="journal article" date="2019" name="Int. J. Syst. Evol. Microbiol.">
        <title>The Global Catalogue of Microorganisms (GCM) 10K type strain sequencing project: providing services to taxonomists for standard genome sequencing and annotation.</title>
        <authorList>
            <consortium name="The Broad Institute Genomics Platform"/>
            <consortium name="The Broad Institute Genome Sequencing Center for Infectious Disease"/>
            <person name="Wu L."/>
            <person name="Ma J."/>
        </authorList>
    </citation>
    <scope>NUCLEOTIDE SEQUENCE [LARGE SCALE GENOMIC DNA]</scope>
    <source>
        <strain evidence="6">JCM 17939</strain>
    </source>
</reference>
<dbReference type="InterPro" id="IPR036390">
    <property type="entry name" value="WH_DNA-bd_sf"/>
</dbReference>
<dbReference type="InterPro" id="IPR036388">
    <property type="entry name" value="WH-like_DNA-bd_sf"/>
</dbReference>
<comment type="caution">
    <text evidence="5">The sequence shown here is derived from an EMBL/GenBank/DDBJ whole genome shotgun (WGS) entry which is preliminary data.</text>
</comment>
<sequence>MEIEPGEQLDPTGPAAPYMQIAAVLRRRFGRGDSPVNTRIPTESDLVAAFEVARTTARRAIALLREEGLVYTVPQRGTFVAE</sequence>
<evidence type="ECO:0000256" key="1">
    <source>
        <dbReference type="ARBA" id="ARBA00023015"/>
    </source>
</evidence>
<dbReference type="InterPro" id="IPR050679">
    <property type="entry name" value="Bact_HTH_transcr_reg"/>
</dbReference>
<keyword evidence="1" id="KW-0805">Transcription regulation</keyword>
<evidence type="ECO:0000313" key="5">
    <source>
        <dbReference type="EMBL" id="GAA4635234.1"/>
    </source>
</evidence>
<keyword evidence="6" id="KW-1185">Reference proteome</keyword>
<gene>
    <name evidence="5" type="ORF">GCM10023196_079880</name>
</gene>
<dbReference type="InterPro" id="IPR000524">
    <property type="entry name" value="Tscrpt_reg_HTH_GntR"/>
</dbReference>
<dbReference type="RefSeq" id="WP_345438200.1">
    <property type="nucleotide sequence ID" value="NZ_BAABHK010000015.1"/>
</dbReference>
<organism evidence="5 6">
    <name type="scientific">Actinoallomurus vinaceus</name>
    <dbReference type="NCBI Taxonomy" id="1080074"/>
    <lineage>
        <taxon>Bacteria</taxon>
        <taxon>Bacillati</taxon>
        <taxon>Actinomycetota</taxon>
        <taxon>Actinomycetes</taxon>
        <taxon>Streptosporangiales</taxon>
        <taxon>Thermomonosporaceae</taxon>
        <taxon>Actinoallomurus</taxon>
    </lineage>
</organism>
<keyword evidence="3" id="KW-0804">Transcription</keyword>
<dbReference type="PROSITE" id="PS50949">
    <property type="entry name" value="HTH_GNTR"/>
    <property type="match status" value="1"/>
</dbReference>
<dbReference type="SUPFAM" id="SSF46785">
    <property type="entry name" value="Winged helix' DNA-binding domain"/>
    <property type="match status" value="1"/>
</dbReference>
<dbReference type="EMBL" id="BAABHK010000015">
    <property type="protein sequence ID" value="GAA4635234.1"/>
    <property type="molecule type" value="Genomic_DNA"/>
</dbReference>
<dbReference type="Proteomes" id="UP001501442">
    <property type="component" value="Unassembled WGS sequence"/>
</dbReference>
<dbReference type="PANTHER" id="PTHR44846">
    <property type="entry name" value="MANNOSYL-D-GLYCERATE TRANSPORT/METABOLISM SYSTEM REPRESSOR MNGR-RELATED"/>
    <property type="match status" value="1"/>
</dbReference>
<dbReference type="SMART" id="SM00345">
    <property type="entry name" value="HTH_GNTR"/>
    <property type="match status" value="1"/>
</dbReference>
<evidence type="ECO:0000259" key="4">
    <source>
        <dbReference type="PROSITE" id="PS50949"/>
    </source>
</evidence>
<feature type="domain" description="HTH gntR-type" evidence="4">
    <location>
        <begin position="15"/>
        <end position="82"/>
    </location>
</feature>
<dbReference type="PRINTS" id="PR00035">
    <property type="entry name" value="HTHGNTR"/>
</dbReference>
<name>A0ABP8UP69_9ACTN</name>
<dbReference type="PANTHER" id="PTHR44846:SF1">
    <property type="entry name" value="MANNOSYL-D-GLYCERATE TRANSPORT_METABOLISM SYSTEM REPRESSOR MNGR-RELATED"/>
    <property type="match status" value="1"/>
</dbReference>
<accession>A0ABP8UP69</accession>
<dbReference type="Gene3D" id="1.10.10.10">
    <property type="entry name" value="Winged helix-like DNA-binding domain superfamily/Winged helix DNA-binding domain"/>
    <property type="match status" value="1"/>
</dbReference>
<proteinExistence type="predicted"/>